<evidence type="ECO:0000256" key="1">
    <source>
        <dbReference type="ARBA" id="ARBA00010515"/>
    </source>
</evidence>
<feature type="domain" description="Alpha/beta hydrolase fold-3" evidence="4">
    <location>
        <begin position="73"/>
        <end position="277"/>
    </location>
</feature>
<comment type="caution">
    <text evidence="5">The sequence shown here is derived from an EMBL/GenBank/DDBJ whole genome shotgun (WGS) entry which is preliminary data.</text>
</comment>
<dbReference type="InterPro" id="IPR013094">
    <property type="entry name" value="AB_hydrolase_3"/>
</dbReference>
<dbReference type="Pfam" id="PF07859">
    <property type="entry name" value="Abhydrolase_3"/>
    <property type="match status" value="1"/>
</dbReference>
<dbReference type="Proteomes" id="UP000635828">
    <property type="component" value="Unassembled WGS sequence"/>
</dbReference>
<name>A0ABR7FN08_9FIRM</name>
<protein>
    <submittedName>
        <fullName evidence="5">Alpha/beta hydrolase</fullName>
    </submittedName>
</protein>
<organism evidence="5 6">
    <name type="scientific">Anaerostipes hominis</name>
    <name type="common">ex Liu et al. 2021</name>
    <dbReference type="NCBI Taxonomy" id="2763018"/>
    <lineage>
        <taxon>Bacteria</taxon>
        <taxon>Bacillati</taxon>
        <taxon>Bacillota</taxon>
        <taxon>Clostridia</taxon>
        <taxon>Lachnospirales</taxon>
        <taxon>Lachnospiraceae</taxon>
        <taxon>Anaerostipes</taxon>
    </lineage>
</organism>
<proteinExistence type="inferred from homology"/>
<keyword evidence="2 5" id="KW-0378">Hydrolase</keyword>
<dbReference type="GO" id="GO:0016787">
    <property type="term" value="F:hydrolase activity"/>
    <property type="evidence" value="ECO:0007669"/>
    <property type="project" value="UniProtKB-KW"/>
</dbReference>
<reference evidence="5 6" key="1">
    <citation type="submission" date="2020-08" db="EMBL/GenBank/DDBJ databases">
        <title>Genome public.</title>
        <authorList>
            <person name="Liu C."/>
            <person name="Sun Q."/>
        </authorList>
    </citation>
    <scope>NUCLEOTIDE SEQUENCE [LARGE SCALE GENOMIC DNA]</scope>
    <source>
        <strain evidence="5 6">NSJ-7</strain>
    </source>
</reference>
<dbReference type="InterPro" id="IPR050300">
    <property type="entry name" value="GDXG_lipolytic_enzyme"/>
</dbReference>
<evidence type="ECO:0000256" key="2">
    <source>
        <dbReference type="ARBA" id="ARBA00022801"/>
    </source>
</evidence>
<accession>A0ABR7FN08</accession>
<sequence>MKRASLRGQMAVQCIRGFTATPRGRTYATGMGHQNPKEYRWKCPKGYTNEKRAHENFQMEFLFPDQDKNDLAVLQLHGGGYIGTLRNAYRRAALQYSICSGGGSVLSPDYRVVPEHPFPAALKDAVSSYRWLTEEKGFLPEKIVVAGDSAGGGLALALGLYLKDHGISMPAGFILMSPWTDLTLSGESLKYNYGRDPLFGRSKVTMLYDSLYPGSEDVNNPYISPLFGDYHGFPPMLFQAGGREVLLDDTLRAARKAKESGVSVRYSVYPDMFHVFQLAMGMLPESKEAWREIRTFFRMIFGPKNVTKYS</sequence>
<keyword evidence="6" id="KW-1185">Reference proteome</keyword>
<evidence type="ECO:0000256" key="3">
    <source>
        <dbReference type="PROSITE-ProRule" id="PRU10038"/>
    </source>
</evidence>
<feature type="active site" evidence="3">
    <location>
        <position position="149"/>
    </location>
</feature>
<dbReference type="InterPro" id="IPR033140">
    <property type="entry name" value="Lipase_GDXG_put_SER_AS"/>
</dbReference>
<dbReference type="Gene3D" id="3.40.50.1820">
    <property type="entry name" value="alpha/beta hydrolase"/>
    <property type="match status" value="1"/>
</dbReference>
<comment type="similarity">
    <text evidence="1">Belongs to the 'GDXG' lipolytic enzyme family.</text>
</comment>
<dbReference type="SUPFAM" id="SSF53474">
    <property type="entry name" value="alpha/beta-Hydrolases"/>
    <property type="match status" value="1"/>
</dbReference>
<dbReference type="PANTHER" id="PTHR48081:SF8">
    <property type="entry name" value="ALPHA_BETA HYDROLASE FOLD-3 DOMAIN-CONTAINING PROTEIN-RELATED"/>
    <property type="match status" value="1"/>
</dbReference>
<dbReference type="PANTHER" id="PTHR48081">
    <property type="entry name" value="AB HYDROLASE SUPERFAMILY PROTEIN C4A8.06C"/>
    <property type="match status" value="1"/>
</dbReference>
<evidence type="ECO:0000313" key="5">
    <source>
        <dbReference type="EMBL" id="MBC5676605.1"/>
    </source>
</evidence>
<evidence type="ECO:0000313" key="6">
    <source>
        <dbReference type="Proteomes" id="UP000635828"/>
    </source>
</evidence>
<dbReference type="PROSITE" id="PS01174">
    <property type="entry name" value="LIPASE_GDXG_SER"/>
    <property type="match status" value="1"/>
</dbReference>
<dbReference type="EMBL" id="JACOOS010000002">
    <property type="protein sequence ID" value="MBC5676605.1"/>
    <property type="molecule type" value="Genomic_DNA"/>
</dbReference>
<gene>
    <name evidence="5" type="ORF">H8S22_02945</name>
</gene>
<dbReference type="InterPro" id="IPR029058">
    <property type="entry name" value="AB_hydrolase_fold"/>
</dbReference>
<dbReference type="RefSeq" id="WP_024726709.1">
    <property type="nucleotide sequence ID" value="NZ_JACOOS010000002.1"/>
</dbReference>
<evidence type="ECO:0000259" key="4">
    <source>
        <dbReference type="Pfam" id="PF07859"/>
    </source>
</evidence>